<organism evidence="1 2">
    <name type="scientific">Trueperella pyogenes</name>
    <dbReference type="NCBI Taxonomy" id="1661"/>
    <lineage>
        <taxon>Bacteria</taxon>
        <taxon>Bacillati</taxon>
        <taxon>Actinomycetota</taxon>
        <taxon>Actinomycetes</taxon>
        <taxon>Actinomycetales</taxon>
        <taxon>Actinomycetaceae</taxon>
        <taxon>Trueperella</taxon>
    </lineage>
</organism>
<reference evidence="1 2" key="1">
    <citation type="submission" date="2018-11" db="EMBL/GenBank/DDBJ databases">
        <title>Multidrug-resistant genes are associated with an 42-kb island TGI1 carrying a complex class 1 integron in a Trueperella pyogenes.</title>
        <authorList>
            <person name="Dong W."/>
        </authorList>
    </citation>
    <scope>NUCLEOTIDE SEQUENCE [LARGE SCALE GENOMIC DNA]</scope>
    <source>
        <strain evidence="1 2">TP4</strain>
    </source>
</reference>
<dbReference type="Proteomes" id="UP000275951">
    <property type="component" value="Chromosome"/>
</dbReference>
<dbReference type="AlphaFoldDB" id="A0A380MBQ0"/>
<evidence type="ECO:0000313" key="1">
    <source>
        <dbReference type="EMBL" id="AZR06791.1"/>
    </source>
</evidence>
<proteinExistence type="predicted"/>
<gene>
    <name evidence="1" type="ORF">EBQ10_05445</name>
</gene>
<evidence type="ECO:0000313" key="2">
    <source>
        <dbReference type="Proteomes" id="UP000275951"/>
    </source>
</evidence>
<dbReference type="EMBL" id="CP033905">
    <property type="protein sequence ID" value="AZR06791.1"/>
    <property type="molecule type" value="Genomic_DNA"/>
</dbReference>
<accession>A0A380MBQ0</accession>
<dbReference type="InterPro" id="IPR009339">
    <property type="entry name" value="DUF998"/>
</dbReference>
<name>A0A380MBQ0_9ACTO</name>
<dbReference type="Pfam" id="PF06197">
    <property type="entry name" value="DUF998"/>
    <property type="match status" value="2"/>
</dbReference>
<protein>
    <submittedName>
        <fullName evidence="1">DUF998 domain-containing protein</fullName>
    </submittedName>
</protein>
<sequence>MGDVRYIAYVKVPAIALVVGALAYASVVTEAFLGYPLSPAHAYLSELSAIDQPSSPLVRAMDAVAGTLFTAVGFFLWRVPGGNRWLNTAPAPVLPKFLPDLLRRLNGHALISSGLILAGTTTVLDAIFPMDCAESLAICRDQLAAGASFSHHAHTVTSTLAGFGLIMVAVGAFLTGALLVRLVSSVVVVAMVCQLAIIASRLPVGISQRVQVAASVILMLLLAWRIGSGNVGNSPRSSTHTA</sequence>